<protein>
    <submittedName>
        <fullName evidence="1">Uncharacterized protein</fullName>
    </submittedName>
</protein>
<dbReference type="RefSeq" id="WP_200277683.1">
    <property type="nucleotide sequence ID" value="NZ_JAENII010000003.1"/>
</dbReference>
<organism evidence="1 2">
    <name type="scientific">Haloferula rosea</name>
    <dbReference type="NCBI Taxonomy" id="490093"/>
    <lineage>
        <taxon>Bacteria</taxon>
        <taxon>Pseudomonadati</taxon>
        <taxon>Verrucomicrobiota</taxon>
        <taxon>Verrucomicrobiia</taxon>
        <taxon>Verrucomicrobiales</taxon>
        <taxon>Verrucomicrobiaceae</taxon>
        <taxon>Haloferula</taxon>
    </lineage>
</organism>
<comment type="caution">
    <text evidence="1">The sequence shown here is derived from an EMBL/GenBank/DDBJ whole genome shotgun (WGS) entry which is preliminary data.</text>
</comment>
<keyword evidence="2" id="KW-1185">Reference proteome</keyword>
<reference evidence="1" key="1">
    <citation type="submission" date="2021-01" db="EMBL/GenBank/DDBJ databases">
        <title>Modified the classification status of verrucomicrobia.</title>
        <authorList>
            <person name="Feng X."/>
        </authorList>
    </citation>
    <scope>NUCLEOTIDE SEQUENCE</scope>
    <source>
        <strain evidence="1">KCTC 22201</strain>
    </source>
</reference>
<sequence length="73" mass="8037">MKRTHLIDATLSPALGKIDASAYEVWTGARLMRSSDATKTSDWDLRASSSSSIGATIPPRTQRRLVRPDIVRP</sequence>
<evidence type="ECO:0000313" key="1">
    <source>
        <dbReference type="EMBL" id="MBK1826582.1"/>
    </source>
</evidence>
<dbReference type="EMBL" id="JAENII010000003">
    <property type="protein sequence ID" value="MBK1826582.1"/>
    <property type="molecule type" value="Genomic_DNA"/>
</dbReference>
<gene>
    <name evidence="1" type="ORF">JIN81_06105</name>
</gene>
<dbReference type="AlphaFoldDB" id="A0A934R932"/>
<evidence type="ECO:0000313" key="2">
    <source>
        <dbReference type="Proteomes" id="UP000658278"/>
    </source>
</evidence>
<proteinExistence type="predicted"/>
<dbReference type="Proteomes" id="UP000658278">
    <property type="component" value="Unassembled WGS sequence"/>
</dbReference>
<accession>A0A934R932</accession>
<name>A0A934R932_9BACT</name>